<dbReference type="Gene3D" id="3.40.50.300">
    <property type="entry name" value="P-loop containing nucleotide triphosphate hydrolases"/>
    <property type="match status" value="1"/>
</dbReference>
<dbReference type="SMART" id="SM00382">
    <property type="entry name" value="AAA"/>
    <property type="match status" value="1"/>
</dbReference>
<dbReference type="OrthoDB" id="9802264at2"/>
<evidence type="ECO:0000313" key="8">
    <source>
        <dbReference type="Proteomes" id="UP000310597"/>
    </source>
</evidence>
<dbReference type="InterPro" id="IPR003439">
    <property type="entry name" value="ABC_transporter-like_ATP-bd"/>
</dbReference>
<sequence>MSALLTLENVGKTFVVDGKPVVAVGDVSLAIAANEFVSIVGSSGCGKSTLLNIVGGLEEASHGVVRIGGQPVTGPGRDRGFVFQGYSLFEWQTVAGNIRFALEKSRLSRAEKDERVAHFVAAVGLRGFENAYPGQLSGGMRQRVAIARALVYRPQILLMDEPFGALDAQTRGMMQELLLRVWEDHKVTVLFVTHDVDEAVYLADRVVVLASRPGRIKREIRVPLARPRDYDIVADPEFAAIKREILADIREETLKTMPPLPDAAPRHGGPAADPGLAP</sequence>
<organism evidence="7 8">
    <name type="scientific">Rhodobacter capsulatus</name>
    <name type="common">Rhodopseudomonas capsulata</name>
    <dbReference type="NCBI Taxonomy" id="1061"/>
    <lineage>
        <taxon>Bacteria</taxon>
        <taxon>Pseudomonadati</taxon>
        <taxon>Pseudomonadota</taxon>
        <taxon>Alphaproteobacteria</taxon>
        <taxon>Rhodobacterales</taxon>
        <taxon>Rhodobacter group</taxon>
        <taxon>Rhodobacter</taxon>
    </lineage>
</organism>
<dbReference type="InterPro" id="IPR027417">
    <property type="entry name" value="P-loop_NTPase"/>
</dbReference>
<feature type="region of interest" description="Disordered" evidence="5">
    <location>
        <begin position="256"/>
        <end position="278"/>
    </location>
</feature>
<proteinExistence type="inferred from homology"/>
<evidence type="ECO:0000259" key="6">
    <source>
        <dbReference type="PROSITE" id="PS50893"/>
    </source>
</evidence>
<name>A0A4V5PPP6_RHOCA</name>
<gene>
    <name evidence="7" type="ORF">FBT96_14180</name>
</gene>
<dbReference type="GO" id="GO:0005524">
    <property type="term" value="F:ATP binding"/>
    <property type="evidence" value="ECO:0007669"/>
    <property type="project" value="UniProtKB-KW"/>
</dbReference>
<dbReference type="PROSITE" id="PS00211">
    <property type="entry name" value="ABC_TRANSPORTER_1"/>
    <property type="match status" value="1"/>
</dbReference>
<feature type="domain" description="ABC transporter" evidence="6">
    <location>
        <begin position="5"/>
        <end position="236"/>
    </location>
</feature>
<dbReference type="EMBL" id="SWJZ01000062">
    <property type="protein sequence ID" value="TKD17469.1"/>
    <property type="molecule type" value="Genomic_DNA"/>
</dbReference>
<dbReference type="Pfam" id="PF00005">
    <property type="entry name" value="ABC_tran"/>
    <property type="match status" value="1"/>
</dbReference>
<dbReference type="GO" id="GO:0016887">
    <property type="term" value="F:ATP hydrolysis activity"/>
    <property type="evidence" value="ECO:0007669"/>
    <property type="project" value="InterPro"/>
</dbReference>
<evidence type="ECO:0000256" key="2">
    <source>
        <dbReference type="ARBA" id="ARBA00022448"/>
    </source>
</evidence>
<keyword evidence="4 7" id="KW-0067">ATP-binding</keyword>
<evidence type="ECO:0000256" key="5">
    <source>
        <dbReference type="SAM" id="MobiDB-lite"/>
    </source>
</evidence>
<dbReference type="SUPFAM" id="SSF52540">
    <property type="entry name" value="P-loop containing nucleoside triphosphate hydrolases"/>
    <property type="match status" value="1"/>
</dbReference>
<dbReference type="InterPro" id="IPR017871">
    <property type="entry name" value="ABC_transporter-like_CS"/>
</dbReference>
<comment type="caution">
    <text evidence="7">The sequence shown here is derived from an EMBL/GenBank/DDBJ whole genome shotgun (WGS) entry which is preliminary data.</text>
</comment>
<dbReference type="PROSITE" id="PS50893">
    <property type="entry name" value="ABC_TRANSPORTER_2"/>
    <property type="match status" value="1"/>
</dbReference>
<reference evidence="7 8" key="1">
    <citation type="submission" date="2019-04" db="EMBL/GenBank/DDBJ databases">
        <title>Draft Whole-Genome sequence of the purple photosynthetic bacterium Rhodobacter capsulatus SP108 with an indigenous class A beta-lactamase.</title>
        <authorList>
            <person name="Robertson S."/>
            <person name="Meyer T.E."/>
            <person name="Kyndt J.A."/>
        </authorList>
    </citation>
    <scope>NUCLEOTIDE SEQUENCE [LARGE SCALE GENOMIC DNA]</scope>
    <source>
        <strain evidence="7 8">SP108</strain>
    </source>
</reference>
<protein>
    <submittedName>
        <fullName evidence="7">ABC transporter ATP-binding protein</fullName>
    </submittedName>
</protein>
<keyword evidence="2" id="KW-0813">Transport</keyword>
<dbReference type="RefSeq" id="WP_136907756.1">
    <property type="nucleotide sequence ID" value="NZ_SWJZ01000062.1"/>
</dbReference>
<dbReference type="InterPro" id="IPR003593">
    <property type="entry name" value="AAA+_ATPase"/>
</dbReference>
<dbReference type="PANTHER" id="PTHR42788">
    <property type="entry name" value="TAURINE IMPORT ATP-BINDING PROTEIN-RELATED"/>
    <property type="match status" value="1"/>
</dbReference>
<evidence type="ECO:0000256" key="3">
    <source>
        <dbReference type="ARBA" id="ARBA00022741"/>
    </source>
</evidence>
<comment type="similarity">
    <text evidence="1">Belongs to the ABC transporter superfamily.</text>
</comment>
<dbReference type="AlphaFoldDB" id="A0A4V5PPP6"/>
<accession>A0A4V5PPP6</accession>
<dbReference type="CDD" id="cd03293">
    <property type="entry name" value="ABC_NrtD_SsuB_transporters"/>
    <property type="match status" value="1"/>
</dbReference>
<evidence type="ECO:0000256" key="1">
    <source>
        <dbReference type="ARBA" id="ARBA00005417"/>
    </source>
</evidence>
<dbReference type="PANTHER" id="PTHR42788:SF13">
    <property type="entry name" value="ALIPHATIC SULFONATES IMPORT ATP-BINDING PROTEIN SSUB"/>
    <property type="match status" value="1"/>
</dbReference>
<evidence type="ECO:0000256" key="4">
    <source>
        <dbReference type="ARBA" id="ARBA00022840"/>
    </source>
</evidence>
<dbReference type="InterPro" id="IPR050166">
    <property type="entry name" value="ABC_transporter_ATP-bind"/>
</dbReference>
<keyword evidence="3" id="KW-0547">Nucleotide-binding</keyword>
<evidence type="ECO:0000313" key="7">
    <source>
        <dbReference type="EMBL" id="TKD17469.1"/>
    </source>
</evidence>
<dbReference type="Proteomes" id="UP000310597">
    <property type="component" value="Unassembled WGS sequence"/>
</dbReference>